<dbReference type="InterPro" id="IPR055170">
    <property type="entry name" value="GFO_IDH_MocA-like_dom"/>
</dbReference>
<accession>A0ABU8C2Q6</accession>
<dbReference type="Pfam" id="PF01408">
    <property type="entry name" value="GFO_IDH_MocA"/>
    <property type="match status" value="1"/>
</dbReference>
<organism evidence="3 4">
    <name type="scientific">Rheinheimera muenzenbergensis</name>
    <dbReference type="NCBI Taxonomy" id="1193628"/>
    <lineage>
        <taxon>Bacteria</taxon>
        <taxon>Pseudomonadati</taxon>
        <taxon>Pseudomonadota</taxon>
        <taxon>Gammaproteobacteria</taxon>
        <taxon>Chromatiales</taxon>
        <taxon>Chromatiaceae</taxon>
        <taxon>Rheinheimera</taxon>
    </lineage>
</organism>
<dbReference type="Gene3D" id="3.30.360.10">
    <property type="entry name" value="Dihydrodipicolinate Reductase, domain 2"/>
    <property type="match status" value="1"/>
</dbReference>
<dbReference type="InterPro" id="IPR000683">
    <property type="entry name" value="Gfo/Idh/MocA-like_OxRdtase_N"/>
</dbReference>
<name>A0ABU8C2Q6_9GAMM</name>
<dbReference type="InterPro" id="IPR036291">
    <property type="entry name" value="NAD(P)-bd_dom_sf"/>
</dbReference>
<dbReference type="PANTHER" id="PTHR43377">
    <property type="entry name" value="BILIVERDIN REDUCTASE A"/>
    <property type="match status" value="1"/>
</dbReference>
<feature type="domain" description="GFO/IDH/MocA-like oxidoreductase" evidence="2">
    <location>
        <begin position="129"/>
        <end position="253"/>
    </location>
</feature>
<dbReference type="EMBL" id="JALAAR010000001">
    <property type="protein sequence ID" value="MEH8015921.1"/>
    <property type="molecule type" value="Genomic_DNA"/>
</dbReference>
<evidence type="ECO:0000259" key="1">
    <source>
        <dbReference type="Pfam" id="PF01408"/>
    </source>
</evidence>
<dbReference type="Proteomes" id="UP001375382">
    <property type="component" value="Unassembled WGS sequence"/>
</dbReference>
<evidence type="ECO:0000259" key="2">
    <source>
        <dbReference type="Pfam" id="PF22725"/>
    </source>
</evidence>
<dbReference type="SUPFAM" id="SSF55347">
    <property type="entry name" value="Glyceraldehyde-3-phosphate dehydrogenase-like, C-terminal domain"/>
    <property type="match status" value="1"/>
</dbReference>
<dbReference type="RefSeq" id="WP_335734337.1">
    <property type="nucleotide sequence ID" value="NZ_JALAAR010000001.1"/>
</dbReference>
<dbReference type="Gene3D" id="3.40.50.720">
    <property type="entry name" value="NAD(P)-binding Rossmann-like Domain"/>
    <property type="match status" value="1"/>
</dbReference>
<keyword evidence="4" id="KW-1185">Reference proteome</keyword>
<feature type="domain" description="Gfo/Idh/MocA-like oxidoreductase N-terminal" evidence="1">
    <location>
        <begin position="2"/>
        <end position="109"/>
    </location>
</feature>
<proteinExistence type="predicted"/>
<protein>
    <submittedName>
        <fullName evidence="3">Gfo/Idh/MocA family oxidoreductase</fullName>
    </submittedName>
</protein>
<comment type="caution">
    <text evidence="3">The sequence shown here is derived from an EMBL/GenBank/DDBJ whole genome shotgun (WGS) entry which is preliminary data.</text>
</comment>
<dbReference type="SUPFAM" id="SSF51735">
    <property type="entry name" value="NAD(P)-binding Rossmann-fold domains"/>
    <property type="match status" value="1"/>
</dbReference>
<sequence length="327" mass="36218">MQLGVIGLGNIGLRHLANLHLLFPDAALLAVSASAAANATASNTLPDYVTACSMLQLLSAQPEFVIVASPASLHQQHTEQLLAAGIAVLVEKPLTATAEQTQQLLAIAQNFPDSIIEVGYCLRYLPAAQQLKTILENGHLGRIFSVIAQVGQYLPHWRPGKDYRQSVSARQALGGGALLELSHELDYLQWLFGSLTLRSARNRKSGLLELDVEDISELFLTTADNVSAFVHLDFLQQHAFRRCSIIAQHGRLEWDLVSNTVHLYQHDKQQVLYQDDSYDKNSMYLDMLRAFWQKVQQKNRCKAALNSAASLIKLIEQVKTIAPVETL</sequence>
<dbReference type="InterPro" id="IPR051450">
    <property type="entry name" value="Gfo/Idh/MocA_Oxidoreductases"/>
</dbReference>
<evidence type="ECO:0000313" key="4">
    <source>
        <dbReference type="Proteomes" id="UP001375382"/>
    </source>
</evidence>
<dbReference type="Pfam" id="PF22725">
    <property type="entry name" value="GFO_IDH_MocA_C3"/>
    <property type="match status" value="1"/>
</dbReference>
<dbReference type="PANTHER" id="PTHR43377:SF1">
    <property type="entry name" value="BILIVERDIN REDUCTASE A"/>
    <property type="match status" value="1"/>
</dbReference>
<evidence type="ECO:0000313" key="3">
    <source>
        <dbReference type="EMBL" id="MEH8015921.1"/>
    </source>
</evidence>
<gene>
    <name evidence="3" type="ORF">MN202_01630</name>
</gene>
<reference evidence="3 4" key="1">
    <citation type="journal article" date="2023" name="Ecotoxicol. Environ. Saf.">
        <title>Mercury remediation potential of mercury-resistant strain Rheinheimera metallidurans sp. nov. isolated from a municipal waste dumping site.</title>
        <authorList>
            <person name="Yadav V."/>
            <person name="Manjhi A."/>
            <person name="Vadakedath N."/>
        </authorList>
    </citation>
    <scope>NUCLEOTIDE SEQUENCE [LARGE SCALE GENOMIC DNA]</scope>
    <source>
        <strain evidence="3 4">E-49</strain>
    </source>
</reference>